<gene>
    <name evidence="1" type="ORF">GLRG_09332</name>
</gene>
<dbReference type="RefSeq" id="XP_008098208.1">
    <property type="nucleotide sequence ID" value="XM_008100017.1"/>
</dbReference>
<dbReference type="VEuPathDB" id="FungiDB:GLRG_09332"/>
<dbReference type="Proteomes" id="UP000008782">
    <property type="component" value="Unassembled WGS sequence"/>
</dbReference>
<protein>
    <submittedName>
        <fullName evidence="1">Uncharacterized protein</fullName>
    </submittedName>
</protein>
<dbReference type="AlphaFoldDB" id="E3QTK0"/>
<sequence length="93" mass="10378">MGQSCNITHTVTRDAAYAAALAGIWHRVGGSRCATADELPEFKPPPLHLHGLGHLVVLFVKDEEFKEDHEEEVEKDEKLMACYLDGYNLELQA</sequence>
<proteinExistence type="predicted"/>
<accession>E3QTK0</accession>
<organism evidence="2">
    <name type="scientific">Colletotrichum graminicola (strain M1.001 / M2 / FGSC 10212)</name>
    <name type="common">Maize anthracnose fungus</name>
    <name type="synonym">Glomerella graminicola</name>
    <dbReference type="NCBI Taxonomy" id="645133"/>
    <lineage>
        <taxon>Eukaryota</taxon>
        <taxon>Fungi</taxon>
        <taxon>Dikarya</taxon>
        <taxon>Ascomycota</taxon>
        <taxon>Pezizomycotina</taxon>
        <taxon>Sordariomycetes</taxon>
        <taxon>Hypocreomycetidae</taxon>
        <taxon>Glomerellales</taxon>
        <taxon>Glomerellaceae</taxon>
        <taxon>Colletotrichum</taxon>
        <taxon>Colletotrichum graminicola species complex</taxon>
    </lineage>
</organism>
<reference evidence="2" key="1">
    <citation type="journal article" date="2012" name="Nat. Genet.">
        <title>Lifestyle transitions in plant pathogenic Colletotrichum fungi deciphered by genome and transcriptome analyses.</title>
        <authorList>
            <person name="O'Connell R.J."/>
            <person name="Thon M.R."/>
            <person name="Hacquard S."/>
            <person name="Amyotte S.G."/>
            <person name="Kleemann J."/>
            <person name="Torres M.F."/>
            <person name="Damm U."/>
            <person name="Buiate E.A."/>
            <person name="Epstein L."/>
            <person name="Alkan N."/>
            <person name="Altmueller J."/>
            <person name="Alvarado-Balderrama L."/>
            <person name="Bauser C.A."/>
            <person name="Becker C."/>
            <person name="Birren B.W."/>
            <person name="Chen Z."/>
            <person name="Choi J."/>
            <person name="Crouch J.A."/>
            <person name="Duvick J.P."/>
            <person name="Farman M.A."/>
            <person name="Gan P."/>
            <person name="Heiman D."/>
            <person name="Henrissat B."/>
            <person name="Howard R.J."/>
            <person name="Kabbage M."/>
            <person name="Koch C."/>
            <person name="Kracher B."/>
            <person name="Kubo Y."/>
            <person name="Law A.D."/>
            <person name="Lebrun M.-H."/>
            <person name="Lee Y.-H."/>
            <person name="Miyara I."/>
            <person name="Moore N."/>
            <person name="Neumann U."/>
            <person name="Nordstroem K."/>
            <person name="Panaccione D.G."/>
            <person name="Panstruga R."/>
            <person name="Place M."/>
            <person name="Proctor R.H."/>
            <person name="Prusky D."/>
            <person name="Rech G."/>
            <person name="Reinhardt R."/>
            <person name="Rollins J.A."/>
            <person name="Rounsley S."/>
            <person name="Schardl C.L."/>
            <person name="Schwartz D.C."/>
            <person name="Shenoy N."/>
            <person name="Shirasu K."/>
            <person name="Sikhakolli U.R."/>
            <person name="Stueber K."/>
            <person name="Sukno S.A."/>
            <person name="Sweigard J.A."/>
            <person name="Takano Y."/>
            <person name="Takahara H."/>
            <person name="Trail F."/>
            <person name="van der Does H.C."/>
            <person name="Voll L.M."/>
            <person name="Will I."/>
            <person name="Young S."/>
            <person name="Zeng Q."/>
            <person name="Zhang J."/>
            <person name="Zhou S."/>
            <person name="Dickman M.B."/>
            <person name="Schulze-Lefert P."/>
            <person name="Ver Loren van Themaat E."/>
            <person name="Ma L.-J."/>
            <person name="Vaillancourt L.J."/>
        </authorList>
    </citation>
    <scope>NUCLEOTIDE SEQUENCE [LARGE SCALE GENOMIC DNA]</scope>
    <source>
        <strain evidence="2">M1.001 / M2 / FGSC 10212</strain>
    </source>
</reference>
<evidence type="ECO:0000313" key="1">
    <source>
        <dbReference type="EMBL" id="EFQ34188.1"/>
    </source>
</evidence>
<keyword evidence="2" id="KW-1185">Reference proteome</keyword>
<dbReference type="GeneID" id="24414697"/>
<evidence type="ECO:0000313" key="2">
    <source>
        <dbReference type="Proteomes" id="UP000008782"/>
    </source>
</evidence>
<dbReference type="HOGENOM" id="CLU_2399538_0_0_1"/>
<name>E3QTK0_COLGM</name>
<dbReference type="EMBL" id="GG697377">
    <property type="protein sequence ID" value="EFQ34188.1"/>
    <property type="molecule type" value="Genomic_DNA"/>
</dbReference>